<dbReference type="SMART" id="SM00382">
    <property type="entry name" value="AAA"/>
    <property type="match status" value="1"/>
</dbReference>
<feature type="domain" description="AAA+ ATPase" evidence="1">
    <location>
        <begin position="10"/>
        <end position="161"/>
    </location>
</feature>
<evidence type="ECO:0000259" key="1">
    <source>
        <dbReference type="SMART" id="SM00382"/>
    </source>
</evidence>
<dbReference type="Pfam" id="PF00004">
    <property type="entry name" value="AAA"/>
    <property type="match status" value="1"/>
</dbReference>
<name>A0A938X967_9FIRM</name>
<dbReference type="Gene3D" id="3.40.50.300">
    <property type="entry name" value="P-loop containing nucleotide triphosphate hydrolases"/>
    <property type="match status" value="1"/>
</dbReference>
<dbReference type="InterPro" id="IPR027417">
    <property type="entry name" value="P-loop_NTPase"/>
</dbReference>
<accession>A0A938X967</accession>
<reference evidence="2" key="2">
    <citation type="journal article" date="2021" name="Sci. Rep.">
        <title>The distribution of antibiotic resistance genes in chicken gut microbiota commensals.</title>
        <authorList>
            <person name="Juricova H."/>
            <person name="Matiasovicova J."/>
            <person name="Kubasova T."/>
            <person name="Cejkova D."/>
            <person name="Rychlik I."/>
        </authorList>
    </citation>
    <scope>NUCLEOTIDE SEQUENCE</scope>
    <source>
        <strain evidence="2">An559</strain>
    </source>
</reference>
<reference evidence="2" key="1">
    <citation type="submission" date="2020-08" db="EMBL/GenBank/DDBJ databases">
        <authorList>
            <person name="Cejkova D."/>
            <person name="Kubasova T."/>
            <person name="Jahodarova E."/>
            <person name="Rychlik I."/>
        </authorList>
    </citation>
    <scope>NUCLEOTIDE SEQUENCE</scope>
    <source>
        <strain evidence="2">An559</strain>
    </source>
</reference>
<protein>
    <submittedName>
        <fullName evidence="2">AAA family ATPase</fullName>
    </submittedName>
</protein>
<dbReference type="GO" id="GO:0005524">
    <property type="term" value="F:ATP binding"/>
    <property type="evidence" value="ECO:0007669"/>
    <property type="project" value="InterPro"/>
</dbReference>
<sequence>MDQKIFQLAASVPVMLFGAPGIGKTAAVTQFAQDIGADLIDIRLSTETPSSFEGKDYICPHSGHLKKARAWWLQRIDENKQKDLPTILFFDEYTNAPDALQQLAYSPFHERRLRGQSFDYRLSDNRPGLYVFGAGNRVEDETGAREMVYASKTRVFTVDYEVSATEWLIWAEKNNINAKIRAFIYANPDALLEKPATGTACPREWANLSAAIALGIPYQEAAHGTIRGANERKFCAFYKDSTLCPTIEEIVEGRAKRVSSVHLASFTVVLAAALSENAQVTTCFPIVYQWIAEQSAECEILFAKYAIELLAEKLLSSQTCLHVLNSAAKKMGMYVK</sequence>
<dbReference type="AlphaFoldDB" id="A0A938X967"/>
<dbReference type="InterPro" id="IPR003959">
    <property type="entry name" value="ATPase_AAA_core"/>
</dbReference>
<comment type="caution">
    <text evidence="2">The sequence shown here is derived from an EMBL/GenBank/DDBJ whole genome shotgun (WGS) entry which is preliminary data.</text>
</comment>
<evidence type="ECO:0000313" key="2">
    <source>
        <dbReference type="EMBL" id="MBM6921809.1"/>
    </source>
</evidence>
<dbReference type="GO" id="GO:0016887">
    <property type="term" value="F:ATP hydrolysis activity"/>
    <property type="evidence" value="ECO:0007669"/>
    <property type="project" value="InterPro"/>
</dbReference>
<proteinExistence type="predicted"/>
<keyword evidence="3" id="KW-1185">Reference proteome</keyword>
<dbReference type="Proteomes" id="UP000774750">
    <property type="component" value="Unassembled WGS sequence"/>
</dbReference>
<dbReference type="EMBL" id="JACJKY010000027">
    <property type="protein sequence ID" value="MBM6921809.1"/>
    <property type="molecule type" value="Genomic_DNA"/>
</dbReference>
<dbReference type="InterPro" id="IPR003593">
    <property type="entry name" value="AAA+_ATPase"/>
</dbReference>
<evidence type="ECO:0000313" key="3">
    <source>
        <dbReference type="Proteomes" id="UP000774750"/>
    </source>
</evidence>
<organism evidence="2 3">
    <name type="scientific">Merdimmobilis hominis</name>
    <dbReference type="NCBI Taxonomy" id="2897707"/>
    <lineage>
        <taxon>Bacteria</taxon>
        <taxon>Bacillati</taxon>
        <taxon>Bacillota</taxon>
        <taxon>Clostridia</taxon>
        <taxon>Eubacteriales</taxon>
        <taxon>Oscillospiraceae</taxon>
        <taxon>Merdimmobilis</taxon>
    </lineage>
</organism>
<dbReference type="SUPFAM" id="SSF52540">
    <property type="entry name" value="P-loop containing nucleoside triphosphate hydrolases"/>
    <property type="match status" value="1"/>
</dbReference>
<dbReference type="RefSeq" id="WP_204448114.1">
    <property type="nucleotide sequence ID" value="NZ_JACJKY010000027.1"/>
</dbReference>
<gene>
    <name evidence="2" type="ORF">H6A12_11680</name>
</gene>